<keyword evidence="1" id="KW-1133">Transmembrane helix</keyword>
<organism evidence="2 3">
    <name type="scientific">Dendrobium nobile</name>
    <name type="common">Orchid</name>
    <dbReference type="NCBI Taxonomy" id="94219"/>
    <lineage>
        <taxon>Eukaryota</taxon>
        <taxon>Viridiplantae</taxon>
        <taxon>Streptophyta</taxon>
        <taxon>Embryophyta</taxon>
        <taxon>Tracheophyta</taxon>
        <taxon>Spermatophyta</taxon>
        <taxon>Magnoliopsida</taxon>
        <taxon>Liliopsida</taxon>
        <taxon>Asparagales</taxon>
        <taxon>Orchidaceae</taxon>
        <taxon>Epidendroideae</taxon>
        <taxon>Malaxideae</taxon>
        <taxon>Dendrobiinae</taxon>
        <taxon>Dendrobium</taxon>
    </lineage>
</organism>
<dbReference type="AlphaFoldDB" id="A0A8T3B2R6"/>
<feature type="transmembrane region" description="Helical" evidence="1">
    <location>
        <begin position="37"/>
        <end position="62"/>
    </location>
</feature>
<keyword evidence="1" id="KW-0472">Membrane</keyword>
<proteinExistence type="predicted"/>
<gene>
    <name evidence="2" type="ORF">KFK09_017624</name>
</gene>
<reference evidence="2" key="1">
    <citation type="journal article" date="2022" name="Front. Genet.">
        <title>Chromosome-Scale Assembly of the Dendrobium nobile Genome Provides Insights Into the Molecular Mechanism of the Biosynthesis of the Medicinal Active Ingredient of Dendrobium.</title>
        <authorList>
            <person name="Xu Q."/>
            <person name="Niu S.-C."/>
            <person name="Li K.-L."/>
            <person name="Zheng P.-J."/>
            <person name="Zhang X.-J."/>
            <person name="Jia Y."/>
            <person name="Liu Y."/>
            <person name="Niu Y.-X."/>
            <person name="Yu L.-H."/>
            <person name="Chen D.-F."/>
            <person name="Zhang G.-Q."/>
        </authorList>
    </citation>
    <scope>NUCLEOTIDE SEQUENCE</scope>
    <source>
        <tissue evidence="2">Leaf</tissue>
    </source>
</reference>
<dbReference type="EMBL" id="JAGYWB010000012">
    <property type="protein sequence ID" value="KAI0502667.1"/>
    <property type="molecule type" value="Genomic_DNA"/>
</dbReference>
<evidence type="ECO:0000313" key="2">
    <source>
        <dbReference type="EMBL" id="KAI0502667.1"/>
    </source>
</evidence>
<evidence type="ECO:0000313" key="3">
    <source>
        <dbReference type="Proteomes" id="UP000829196"/>
    </source>
</evidence>
<comment type="caution">
    <text evidence="2">The sequence shown here is derived from an EMBL/GenBank/DDBJ whole genome shotgun (WGS) entry which is preliminary data.</text>
</comment>
<protein>
    <submittedName>
        <fullName evidence="2">Uncharacterized protein</fullName>
    </submittedName>
</protein>
<keyword evidence="3" id="KW-1185">Reference proteome</keyword>
<keyword evidence="1" id="KW-0812">Transmembrane</keyword>
<evidence type="ECO:0000256" key="1">
    <source>
        <dbReference type="SAM" id="Phobius"/>
    </source>
</evidence>
<dbReference type="Proteomes" id="UP000829196">
    <property type="component" value="Unassembled WGS sequence"/>
</dbReference>
<name>A0A8T3B2R6_DENNO</name>
<sequence>MFKIYFHISKIDVLVISHDLVFIYGSDVDILCMFEDLVIWSCFLGLSVLWKVSYFFFAMFVIMGERRSIFGFTLYLVN</sequence>
<accession>A0A8T3B2R6</accession>